<dbReference type="Proteomes" id="UP000469125">
    <property type="component" value="Unassembled WGS sequence"/>
</dbReference>
<evidence type="ECO:0000313" key="1">
    <source>
        <dbReference type="EMBL" id="MUK86907.1"/>
    </source>
</evidence>
<reference evidence="1 2" key="1">
    <citation type="submission" date="2019-11" db="EMBL/GenBank/DDBJ databases">
        <authorList>
            <person name="Li X."/>
        </authorList>
    </citation>
    <scope>NUCLEOTIDE SEQUENCE [LARGE SCALE GENOMIC DNA]</scope>
    <source>
        <strain evidence="1 2">L9</strain>
    </source>
</reference>
<dbReference type="RefSeq" id="WP_155666141.1">
    <property type="nucleotide sequence ID" value="NZ_WOCA01000001.1"/>
</dbReference>
<comment type="caution">
    <text evidence="1">The sequence shown here is derived from an EMBL/GenBank/DDBJ whole genome shotgun (WGS) entry which is preliminary data.</text>
</comment>
<organism evidence="1 2">
    <name type="scientific">Ornithinibacillus caprae</name>
    <dbReference type="NCBI Taxonomy" id="2678566"/>
    <lineage>
        <taxon>Bacteria</taxon>
        <taxon>Bacillati</taxon>
        <taxon>Bacillota</taxon>
        <taxon>Bacilli</taxon>
        <taxon>Bacillales</taxon>
        <taxon>Bacillaceae</taxon>
        <taxon>Ornithinibacillus</taxon>
    </lineage>
</organism>
<keyword evidence="2" id="KW-1185">Reference proteome</keyword>
<name>A0A6N8FFT8_9BACI</name>
<protein>
    <submittedName>
        <fullName evidence="1">Uncharacterized protein</fullName>
    </submittedName>
</protein>
<proteinExistence type="predicted"/>
<dbReference type="EMBL" id="WOCA01000001">
    <property type="protein sequence ID" value="MUK86907.1"/>
    <property type="molecule type" value="Genomic_DNA"/>
</dbReference>
<sequence>MIIDSIDVAILKAKNNLALVVREKMEFDDFFLAYLVDPTGLGFGLIQNK</sequence>
<gene>
    <name evidence="1" type="ORF">GMD78_00630</name>
</gene>
<dbReference type="AlphaFoldDB" id="A0A6N8FFT8"/>
<evidence type="ECO:0000313" key="2">
    <source>
        <dbReference type="Proteomes" id="UP000469125"/>
    </source>
</evidence>
<accession>A0A6N8FFT8</accession>